<evidence type="ECO:0000313" key="1">
    <source>
        <dbReference type="EMBL" id="MCJ8500284.1"/>
    </source>
</evidence>
<comment type="caution">
    <text evidence="1">The sequence shown here is derived from an EMBL/GenBank/DDBJ whole genome shotgun (WGS) entry which is preliminary data.</text>
</comment>
<accession>A0AA41R0Y0</accession>
<dbReference type="Proteomes" id="UP001165427">
    <property type="component" value="Unassembled WGS sequence"/>
</dbReference>
<dbReference type="AlphaFoldDB" id="A0AA41R0Y0"/>
<organism evidence="1 2">
    <name type="scientific">Desulfatitalea alkaliphila</name>
    <dbReference type="NCBI Taxonomy" id="2929485"/>
    <lineage>
        <taxon>Bacteria</taxon>
        <taxon>Pseudomonadati</taxon>
        <taxon>Thermodesulfobacteriota</taxon>
        <taxon>Desulfobacteria</taxon>
        <taxon>Desulfobacterales</taxon>
        <taxon>Desulfosarcinaceae</taxon>
        <taxon>Desulfatitalea</taxon>
    </lineage>
</organism>
<protein>
    <submittedName>
        <fullName evidence="1">Uncharacterized protein</fullName>
    </submittedName>
</protein>
<proteinExistence type="predicted"/>
<gene>
    <name evidence="1" type="ORF">MRX98_06830</name>
</gene>
<name>A0AA41R0Y0_9BACT</name>
<keyword evidence="2" id="KW-1185">Reference proteome</keyword>
<dbReference type="RefSeq" id="WP_246904240.1">
    <property type="nucleotide sequence ID" value="NZ_JALJRB010000005.1"/>
</dbReference>
<reference evidence="1" key="1">
    <citation type="submission" date="2022-04" db="EMBL/GenBank/DDBJ databases">
        <title>Desulfatitalea alkaliphila sp. nov., a novel anaerobic sulfate-reducing bacterium isolated from terrestrial mud volcano, Taman Peninsula, Russia.</title>
        <authorList>
            <person name="Khomyakova M.A."/>
            <person name="Merkel A.Y."/>
            <person name="Slobodkin A.I."/>
        </authorList>
    </citation>
    <scope>NUCLEOTIDE SEQUENCE</scope>
    <source>
        <strain evidence="1">M08but</strain>
    </source>
</reference>
<sequence length="48" mass="5050">MEQPFVEASGQQQGVVQLFERVGGDAGLQGGVQMAVRIQDGELFEVGG</sequence>
<dbReference type="EMBL" id="JALJRB010000005">
    <property type="protein sequence ID" value="MCJ8500284.1"/>
    <property type="molecule type" value="Genomic_DNA"/>
</dbReference>
<evidence type="ECO:0000313" key="2">
    <source>
        <dbReference type="Proteomes" id="UP001165427"/>
    </source>
</evidence>